<accession>A0AAD5HII3</accession>
<reference evidence="1" key="1">
    <citation type="submission" date="2021-06" db="EMBL/GenBank/DDBJ databases">
        <authorList>
            <consortium name="DOE Joint Genome Institute"/>
            <person name="Mondo S.J."/>
            <person name="Amses K.R."/>
            <person name="Simmons D.R."/>
            <person name="Longcore J.E."/>
            <person name="Seto K."/>
            <person name="Alves G.H."/>
            <person name="Bonds A.E."/>
            <person name="Quandt C.A."/>
            <person name="Davis W.J."/>
            <person name="Chang Y."/>
            <person name="Letcher P.M."/>
            <person name="Powell M.J."/>
            <person name="Kuo A."/>
            <person name="Labutti K."/>
            <person name="Pangilinan J."/>
            <person name="Andreopoulos W."/>
            <person name="Tritt A."/>
            <person name="Riley R."/>
            <person name="Hundley H."/>
            <person name="Johnson J."/>
            <person name="Lipzen A."/>
            <person name="Barry K."/>
            <person name="Berbee M.L."/>
            <person name="Buchler N.E."/>
            <person name="Grigoriev I.V."/>
            <person name="Spatafora J.W."/>
            <person name="Stajich J.E."/>
            <person name="James T.Y."/>
        </authorList>
    </citation>
    <scope>NUCLEOTIDE SEQUENCE</scope>
    <source>
        <strain evidence="1">AG</strain>
    </source>
</reference>
<dbReference type="RefSeq" id="XP_051448700.1">
    <property type="nucleotide sequence ID" value="XM_051585887.1"/>
</dbReference>
<name>A0AAD5HII3_UMBRA</name>
<dbReference type="PANTHER" id="PTHR33524:SF2">
    <property type="entry name" value="SET DOMAIN-CONTAINING PROTEIN 9"/>
    <property type="match status" value="1"/>
</dbReference>
<evidence type="ECO:0000313" key="2">
    <source>
        <dbReference type="Proteomes" id="UP001206595"/>
    </source>
</evidence>
<sequence>MLTDYLYRLYPLQRARLWWSVMRPMPKSVFDRQPFDNASGVQEVTDLFRAVDKPSLSKWPETDHKNRSEALFEKFGFRLSVKPSTLSGAGNGVYLNGTRDKDQIVSVYPGTMYLPSEPLLFASLRNRYILKCVDGVYVDGKNTGLSARIHRSLHKRDNWPGAIVTSDDTWLTVYPRNPLAVGQIVNNNRFANVRYQEIDIPGDFPLELRKYIPNLYLSDQSIESNWRLVALIATRRIENEELFSTYFECVY</sequence>
<dbReference type="PANTHER" id="PTHR33524">
    <property type="entry name" value="C5ORF35"/>
    <property type="match status" value="1"/>
</dbReference>
<dbReference type="GeneID" id="75911235"/>
<evidence type="ECO:0008006" key="3">
    <source>
        <dbReference type="Google" id="ProtNLM"/>
    </source>
</evidence>
<gene>
    <name evidence="1" type="ORF">K450DRAFT_222337</name>
</gene>
<reference evidence="1" key="2">
    <citation type="journal article" date="2022" name="Proc. Natl. Acad. Sci. U.S.A.">
        <title>Diploid-dominant life cycles characterize the early evolution of Fungi.</title>
        <authorList>
            <person name="Amses K.R."/>
            <person name="Simmons D.R."/>
            <person name="Longcore J.E."/>
            <person name="Mondo S.J."/>
            <person name="Seto K."/>
            <person name="Jeronimo G.H."/>
            <person name="Bonds A.E."/>
            <person name="Quandt C.A."/>
            <person name="Davis W.J."/>
            <person name="Chang Y."/>
            <person name="Federici B.A."/>
            <person name="Kuo A."/>
            <person name="LaButti K."/>
            <person name="Pangilinan J."/>
            <person name="Andreopoulos W."/>
            <person name="Tritt A."/>
            <person name="Riley R."/>
            <person name="Hundley H."/>
            <person name="Johnson J."/>
            <person name="Lipzen A."/>
            <person name="Barry K."/>
            <person name="Lang B.F."/>
            <person name="Cuomo C.A."/>
            <person name="Buchler N.E."/>
            <person name="Grigoriev I.V."/>
            <person name="Spatafora J.W."/>
            <person name="Stajich J.E."/>
            <person name="James T.Y."/>
        </authorList>
    </citation>
    <scope>NUCLEOTIDE SEQUENCE</scope>
    <source>
        <strain evidence="1">AG</strain>
    </source>
</reference>
<protein>
    <recommendedName>
        <fullName evidence="3">SET domain-containing protein</fullName>
    </recommendedName>
</protein>
<dbReference type="AlphaFoldDB" id="A0AAD5HII3"/>
<organism evidence="1 2">
    <name type="scientific">Umbelopsis ramanniana AG</name>
    <dbReference type="NCBI Taxonomy" id="1314678"/>
    <lineage>
        <taxon>Eukaryota</taxon>
        <taxon>Fungi</taxon>
        <taxon>Fungi incertae sedis</taxon>
        <taxon>Mucoromycota</taxon>
        <taxon>Mucoromycotina</taxon>
        <taxon>Umbelopsidomycetes</taxon>
        <taxon>Umbelopsidales</taxon>
        <taxon>Umbelopsidaceae</taxon>
        <taxon>Umbelopsis</taxon>
    </lineage>
</organism>
<dbReference type="EMBL" id="MU620895">
    <property type="protein sequence ID" value="KAI8583696.1"/>
    <property type="molecule type" value="Genomic_DNA"/>
</dbReference>
<dbReference type="Proteomes" id="UP001206595">
    <property type="component" value="Unassembled WGS sequence"/>
</dbReference>
<keyword evidence="2" id="KW-1185">Reference proteome</keyword>
<proteinExistence type="predicted"/>
<evidence type="ECO:0000313" key="1">
    <source>
        <dbReference type="EMBL" id="KAI8583696.1"/>
    </source>
</evidence>
<dbReference type="CDD" id="cd10537">
    <property type="entry name" value="SET_SETD9"/>
    <property type="match status" value="1"/>
</dbReference>
<dbReference type="InterPro" id="IPR040415">
    <property type="entry name" value="SETD9"/>
</dbReference>
<comment type="caution">
    <text evidence="1">The sequence shown here is derived from an EMBL/GenBank/DDBJ whole genome shotgun (WGS) entry which is preliminary data.</text>
</comment>